<dbReference type="InterPro" id="IPR032821">
    <property type="entry name" value="PKS_assoc"/>
</dbReference>
<keyword evidence="6" id="KW-0275">Fatty acid biosynthesis</keyword>
<dbReference type="Gene3D" id="3.30.70.250">
    <property type="entry name" value="Malonyl-CoA ACP transacylase, ACP-binding"/>
    <property type="match status" value="1"/>
</dbReference>
<dbReference type="Pfam" id="PF02801">
    <property type="entry name" value="Ketoacyl-synt_C"/>
    <property type="match status" value="1"/>
</dbReference>
<evidence type="ECO:0000256" key="2">
    <source>
        <dbReference type="ARBA" id="ARBA00006714"/>
    </source>
</evidence>
<comment type="caution">
    <text evidence="10">The sequence shown here is derived from an EMBL/GenBank/DDBJ whole genome shotgun (WGS) entry which is preliminary data.</text>
</comment>
<dbReference type="InterPro" id="IPR010083">
    <property type="entry name" value="FabA"/>
</dbReference>
<dbReference type="InterPro" id="IPR029069">
    <property type="entry name" value="HotDog_dom_sf"/>
</dbReference>
<feature type="domain" description="Ketosynthase family 3 (KS3)" evidence="9">
    <location>
        <begin position="2"/>
        <end position="429"/>
    </location>
</feature>
<dbReference type="CDD" id="cd00833">
    <property type="entry name" value="PKS"/>
    <property type="match status" value="1"/>
</dbReference>
<dbReference type="InterPro" id="IPR014030">
    <property type="entry name" value="Ketoacyl_synth_N"/>
</dbReference>
<dbReference type="Gene3D" id="3.40.366.10">
    <property type="entry name" value="Malonyl-Coenzyme A Acyl Carrier Protein, domain 2"/>
    <property type="match status" value="1"/>
</dbReference>
<dbReference type="PANTHER" id="PTHR43074">
    <property type="entry name" value="OMEGA-3 POLYUNSATURATED FATTY ACID SYNTHASE PFAB-RELATED"/>
    <property type="match status" value="1"/>
</dbReference>
<dbReference type="SUPFAM" id="SSF53901">
    <property type="entry name" value="Thiolase-like"/>
    <property type="match status" value="3"/>
</dbReference>
<evidence type="ECO:0000256" key="6">
    <source>
        <dbReference type="ARBA" id="ARBA00023160"/>
    </source>
</evidence>
<name>A0A2N3Y5A2_SACSN</name>
<dbReference type="Pfam" id="PF00109">
    <property type="entry name" value="ketoacyl-synt"/>
    <property type="match status" value="2"/>
</dbReference>
<keyword evidence="11" id="KW-1185">Reference proteome</keyword>
<protein>
    <submittedName>
        <fullName evidence="10">PfaB family protein</fullName>
    </submittedName>
</protein>
<dbReference type="Gene3D" id="3.10.129.10">
    <property type="entry name" value="Hotdog Thioesterase"/>
    <property type="match status" value="4"/>
</dbReference>
<dbReference type="InterPro" id="IPR016039">
    <property type="entry name" value="Thiolase-like"/>
</dbReference>
<dbReference type="InterPro" id="IPR052568">
    <property type="entry name" value="PKS-FAS_Synthase"/>
</dbReference>
<dbReference type="OrthoDB" id="9778690at2"/>
<dbReference type="Pfam" id="PF07977">
    <property type="entry name" value="FabA"/>
    <property type="match status" value="4"/>
</dbReference>
<dbReference type="Gene3D" id="3.40.47.10">
    <property type="match status" value="2"/>
</dbReference>
<keyword evidence="3" id="KW-0444">Lipid biosynthesis</keyword>
<keyword evidence="5" id="KW-0443">Lipid metabolism</keyword>
<evidence type="ECO:0000256" key="3">
    <source>
        <dbReference type="ARBA" id="ARBA00022516"/>
    </source>
</evidence>
<dbReference type="RefSeq" id="WP_010313974.1">
    <property type="nucleotide sequence ID" value="NZ_CP061007.1"/>
</dbReference>
<evidence type="ECO:0000313" key="10">
    <source>
        <dbReference type="EMBL" id="PKW18098.1"/>
    </source>
</evidence>
<dbReference type="UniPathway" id="UPA00094"/>
<dbReference type="EMBL" id="PJNB01000001">
    <property type="protein sequence ID" value="PKW18098.1"/>
    <property type="molecule type" value="Genomic_DNA"/>
</dbReference>
<dbReference type="SMART" id="SM00827">
    <property type="entry name" value="PKS_AT"/>
    <property type="match status" value="1"/>
</dbReference>
<dbReference type="InterPro" id="IPR013114">
    <property type="entry name" value="FabA_FabZ"/>
</dbReference>
<dbReference type="GO" id="GO:0005737">
    <property type="term" value="C:cytoplasm"/>
    <property type="evidence" value="ECO:0007669"/>
    <property type="project" value="InterPro"/>
</dbReference>
<comment type="similarity">
    <text evidence="8">Belongs to the thiolase-like superfamily. Beta-ketoacyl-ACP synthases family.</text>
</comment>
<dbReference type="SMART" id="SM00825">
    <property type="entry name" value="PKS_KS"/>
    <property type="match status" value="1"/>
</dbReference>
<evidence type="ECO:0000256" key="7">
    <source>
        <dbReference type="ARBA" id="ARBA00023239"/>
    </source>
</evidence>
<keyword evidence="8" id="KW-0808">Transferase</keyword>
<evidence type="ECO:0000256" key="5">
    <source>
        <dbReference type="ARBA" id="ARBA00023098"/>
    </source>
</evidence>
<proteinExistence type="inferred from homology"/>
<comment type="pathway">
    <text evidence="1">Lipid metabolism; fatty acid biosynthesis.</text>
</comment>
<evidence type="ECO:0000256" key="4">
    <source>
        <dbReference type="ARBA" id="ARBA00022832"/>
    </source>
</evidence>
<dbReference type="InterPro" id="IPR020841">
    <property type="entry name" value="PKS_Beta-ketoAc_synthase_dom"/>
</dbReference>
<dbReference type="PANTHER" id="PTHR43074:SF1">
    <property type="entry name" value="BETA-KETOACYL SYNTHASE FAMILY PROTEIN-RELATED"/>
    <property type="match status" value="1"/>
</dbReference>
<dbReference type="SUPFAM" id="SSF52151">
    <property type="entry name" value="FabD/lysophospholipase-like"/>
    <property type="match status" value="1"/>
</dbReference>
<evidence type="ECO:0000256" key="8">
    <source>
        <dbReference type="RuleBase" id="RU003694"/>
    </source>
</evidence>
<dbReference type="STRING" id="994479.GCA_000194155_06804"/>
<organism evidence="10 11">
    <name type="scientific">Saccharopolyspora spinosa</name>
    <dbReference type="NCBI Taxonomy" id="60894"/>
    <lineage>
        <taxon>Bacteria</taxon>
        <taxon>Bacillati</taxon>
        <taxon>Actinomycetota</taxon>
        <taxon>Actinomycetes</taxon>
        <taxon>Pseudonocardiales</taxon>
        <taxon>Pseudonocardiaceae</taxon>
        <taxon>Saccharopolyspora</taxon>
    </lineage>
</organism>
<dbReference type="CDD" id="cd01287">
    <property type="entry name" value="FabA"/>
    <property type="match status" value="2"/>
</dbReference>
<dbReference type="InterPro" id="IPR014031">
    <property type="entry name" value="Ketoacyl_synth_C"/>
</dbReference>
<accession>A0A2N3Y5A2</accession>
<comment type="similarity">
    <text evidence="2">Belongs to the thioester dehydratase family. FabA subfamily.</text>
</comment>
<keyword evidence="7" id="KW-0456">Lyase</keyword>
<dbReference type="GO" id="GO:0006633">
    <property type="term" value="P:fatty acid biosynthetic process"/>
    <property type="evidence" value="ECO:0007669"/>
    <property type="project" value="UniProtKB-UniPathway"/>
</dbReference>
<dbReference type="InterPro" id="IPR014043">
    <property type="entry name" value="Acyl_transferase_dom"/>
</dbReference>
<dbReference type="InterPro" id="IPR016035">
    <property type="entry name" value="Acyl_Trfase/lysoPLipase"/>
</dbReference>
<sequence>MFEPIAIVGRGCVLPGALDPDVFWDNVIERRVSLTRVPEGRWRLSAGDVPIGISSDVGGYVSRFADVFDPGGLQVDAARIDVLDESYRWVLHGARQALGEAGVDQPHERAGLVLGNLSLPTDGMVRFAESVWLSDQTPAVRAVLSGLLDGPEPSALNRFSSGVPAHFAAAALGLGAGAFALDAACASSLYAIKLACDRLHDGTADLMVAGAVNRTDDLAIHQAFSALSALSPTGRSRPFHRDADGLVPAEGAAFVALMRLSDALAAGVRIRGVIRGVGLSNDGRSKGILVPTEEGQVRALQQAYSDADIPPESVSLLECHATGTSLGDAVEVRSTSRAFAGARDLPIGSAKSNTGHLITAAGAAGVLKVLAAMDAGIRPPTLGADEPIEALRHTPLRLLHEAEAWEGHRRAGISAFGFGGNNAHLVLEQWTGDNVVVGAKTASNRSSHSRPDEVAIVAIGARVADCADFDEFRDALLRGIPRLGRAVDYAVAVPQLRVPPADLQKSLGQQVSILEAAREAVRDVSLVRDRTMVLIGMGCDAEVARYPTRTRVASNLSESEQREQYPNAFAPVLDAPAVVGTMPNVVANRINAQLDLAGPSFTVSAEEASGLVALEIGERALRSREADAVLVGAVDLSHEQVHRKALADLNIDVPPGDAAVVLVLKRLDDARRDGDDVLAVLTAPQPDVGLVVGDGAISMEIRDPISIEIANQQNQVAHLSSESFDPAEVFGVPHAAKGLLAVACAAVAVRHGAIPRVDQPADPSVGSRSAAVAVSTLGAQERHLGLRADSVDSWIADGGGRLHVFSGADAAAALASARAGREADLGPARLVVLAADHTQLQDRIGAAERWLAGQGLQPEGVAFRAEPIVGETAFVFSNGSASYPRMGREVMLALPDIRQRVEQRCGSLTELIGWAFAGTAPRALDQIWGASVLGQLHTEITRGLLGVKPTAVIGYSSGESSALVAMGAWRDVPRLVAEVEDSVVLTSALAGEFAAVRRVWRRNGVTGEKWAAYIVSASAEAVREAVADEPAVHLMAMNTPGVSVLGGESEGCQRALRRLGQPNALPLDYDIAAHVPEVNEVRHQYRELHRRPTFDLPDLRFYSCATTEPYVVTEQNAAAAVTAQAVGTIDFIGTVERAWRDGVRVFIEHGPRGLCTGWIQRILGDREHVAVALDSADGRSLRQLTRAVAELVAAGVIVDHERLLGALATGRPAPRPVVEAFATAAHPPPIVLPEPHPEQRMHPAPVLPPVGELLAPVPDPAGEPPLPVQAPAPAQTPVGRATLHADGEWHRIVASTHQEFLESHAQVHQQYLALLEKSRMVLMSRPGTPGRNEVQGTVDQVRCSEAPLTQHPTGQLSGPIFGREQLVQLASGRISEMFGPEFRAQDGFRRQVRMPQPPMLLADRVTGIDAPRGRLGTGTIWTQTDVTADAWYLDPTGRMPAGLMIEAGQADLLLISWMGVDLLNRGERVYRLLGCELTFHGSPPAPGETLDFDIHIDGHGDHGGTRLFFFHYDCRVDGELRLSVRGGQAGFFSDHELADTSGVLWDPADETPEPARWLDEPQVLCSARSFSAEQVAAFAAGRPDDCFGTEWLCTQAHVRTPRIADGKMLLLREVTEFDPAGGPWKRGYLRAETPVSADDWFFEGHFKNDPCMPGTLMYEGCLQAMAFYLAALGHTVDADGWRFEPVTGEPVAMRCRGQVTPDSRSITYEVFVTEVSAGPVPTLTADVLCTVDGVKAFHARRVGLRLVPDWPLATLVPSPDAEVGSGIFGRSGLLASAWGKPTDAFGPAFAPFDGVRRSARLPGPPYHFISRIVSVDVPQGAMTAGGHAVAEYDLPVDAWYWAENGYPVMPLAVLMEVALQPCGWFASYTGCTLSSEEDLLFRNLDGSATVLGEVDQSVQTLRTTVTLLDISRYYGTIIVSFAVDVEADGQRLLHASSVFGFFPAQAFAEQVGLPSTRGERLSGDSCRELVPCDGHGSLRLAGPMLLVLDRITGYWPDGGKAGLGRVVAEKDVRPGEWYFKAHFFQDPVQPGSLGVEAMCQLLRFYLIDRGLGDGLTDPRFSLVTDRPLTWKYRGQVTPANQTVTVELDVLELGEDPDGRFAVADASLWVDGVRIYHVPELALRVVEQNP</sequence>
<dbReference type="Pfam" id="PF16197">
    <property type="entry name" value="KAsynt_C_assoc"/>
    <property type="match status" value="1"/>
</dbReference>
<dbReference type="InterPro" id="IPR001227">
    <property type="entry name" value="Ac_transferase_dom_sf"/>
</dbReference>
<dbReference type="PROSITE" id="PS52004">
    <property type="entry name" value="KS3_2"/>
    <property type="match status" value="1"/>
</dbReference>
<dbReference type="GO" id="GO:0019171">
    <property type="term" value="F:(3R)-hydroxyacyl-[acyl-carrier-protein] dehydratase activity"/>
    <property type="evidence" value="ECO:0007669"/>
    <property type="project" value="InterPro"/>
</dbReference>
<gene>
    <name evidence="10" type="ORF">A8926_6159</name>
</gene>
<reference evidence="10" key="1">
    <citation type="submission" date="2017-12" db="EMBL/GenBank/DDBJ databases">
        <title>Sequencing the genomes of 1000 Actinobacteria strains.</title>
        <authorList>
            <person name="Klenk H.-P."/>
        </authorList>
    </citation>
    <scope>NUCLEOTIDE SEQUENCE [LARGE SCALE GENOMIC DNA]</scope>
    <source>
        <strain evidence="10">DSM 44228</strain>
    </source>
</reference>
<evidence type="ECO:0000259" key="9">
    <source>
        <dbReference type="PROSITE" id="PS52004"/>
    </source>
</evidence>
<keyword evidence="4" id="KW-0276">Fatty acid metabolism</keyword>
<evidence type="ECO:0000313" key="11">
    <source>
        <dbReference type="Proteomes" id="UP000233786"/>
    </source>
</evidence>
<dbReference type="Proteomes" id="UP000233786">
    <property type="component" value="Unassembled WGS sequence"/>
</dbReference>
<dbReference type="GO" id="GO:0016746">
    <property type="term" value="F:acyltransferase activity"/>
    <property type="evidence" value="ECO:0007669"/>
    <property type="project" value="InterPro"/>
</dbReference>
<dbReference type="SUPFAM" id="SSF54637">
    <property type="entry name" value="Thioesterase/thiol ester dehydrase-isomerase"/>
    <property type="match status" value="4"/>
</dbReference>
<evidence type="ECO:0000256" key="1">
    <source>
        <dbReference type="ARBA" id="ARBA00005194"/>
    </source>
</evidence>